<gene>
    <name evidence="1" type="ORF">ACFFIP_04525</name>
</gene>
<proteinExistence type="predicted"/>
<comment type="caution">
    <text evidence="1">The sequence shown here is derived from an EMBL/GenBank/DDBJ whole genome shotgun (WGS) entry which is preliminary data.</text>
</comment>
<dbReference type="EMBL" id="JBHLWI010000008">
    <property type="protein sequence ID" value="MFC0261937.1"/>
    <property type="molecule type" value="Genomic_DNA"/>
</dbReference>
<evidence type="ECO:0000313" key="2">
    <source>
        <dbReference type="Proteomes" id="UP001589797"/>
    </source>
</evidence>
<name>A0ABV6FPZ7_9BACT</name>
<accession>A0ABV6FPZ7</accession>
<organism evidence="1 2">
    <name type="scientific">Fontibacter flavus</name>
    <dbReference type="NCBI Taxonomy" id="654838"/>
    <lineage>
        <taxon>Bacteria</taxon>
        <taxon>Pseudomonadati</taxon>
        <taxon>Bacteroidota</taxon>
        <taxon>Cytophagia</taxon>
        <taxon>Cytophagales</taxon>
        <taxon>Cyclobacteriaceae</taxon>
        <taxon>Fontibacter</taxon>
    </lineage>
</organism>
<keyword evidence="2" id="KW-1185">Reference proteome</keyword>
<sequence>MMFKKFIPFGLILFLVFFGLVVEGFGQVTRDCLICSPNANSQASRFDLGTVSFTDALGNPIDLSTCPDKDNIYITFSYSTGQNTNQIRTNVFFVSNLEITDNTLPVDSPNRVREGIFDFLIGDLPTTGPGFVTHTIKVDLPLEFDCQKETARMKDIRIHWSNPGRPDNNANNNNFCDGINYPPGQCSNLQTAVRTITVDGFFYSFGVTESCFEEDNLTFRTFVLTNVAGGNGVYDVIWTVTKNGITRTDPARRLPEGLFITEPASPNDIIEVSVLVRDSNGLTMATPPNAEVVNIPEPFQVSIEVSQNLGDITPFPNGSIRLTNIDPSKTFSYEWFDEDGIQIQGDPTNLTGLPDGTYFLFMTDENGVVRCFSRSIRFFPTPVIYENLSLEFKPSFRSVNFLWSTTKEWEASHFEIERAVSGTRFEKIGEVKAAGWSDQLTEYLFEDKLLPLAGGNLLYRLKQVDFNGDFEYSKVLSVRVPGMQITNGVWRIFPNPTIGDALRIELLDSKEYNGESLMANLITPTAGRRSLKGNTTQTIAEEVLGLLNANGKGVYVLEISWGQRIEYIKLIKN</sequence>
<dbReference type="RefSeq" id="WP_382386379.1">
    <property type="nucleotide sequence ID" value="NZ_JBHLWI010000008.1"/>
</dbReference>
<evidence type="ECO:0000313" key="1">
    <source>
        <dbReference type="EMBL" id="MFC0261937.1"/>
    </source>
</evidence>
<dbReference type="Proteomes" id="UP001589797">
    <property type="component" value="Unassembled WGS sequence"/>
</dbReference>
<protein>
    <submittedName>
        <fullName evidence="1">T9SS type A sorting domain-containing protein</fullName>
    </submittedName>
</protein>
<reference evidence="1 2" key="1">
    <citation type="submission" date="2024-09" db="EMBL/GenBank/DDBJ databases">
        <authorList>
            <person name="Sun Q."/>
            <person name="Mori K."/>
        </authorList>
    </citation>
    <scope>NUCLEOTIDE SEQUENCE [LARGE SCALE GENOMIC DNA]</scope>
    <source>
        <strain evidence="1 2">CCM 7650</strain>
    </source>
</reference>